<keyword evidence="1" id="KW-0812">Transmembrane</keyword>
<dbReference type="Proteomes" id="UP000464754">
    <property type="component" value="Chromosome"/>
</dbReference>
<sequence>MRKRDYVKLTIFSANDEELLFNVFPMYVAAVMMLFNFAILQGELNVLSITLFIGSMIIACRAAYLSGKNSK</sequence>
<dbReference type="KEGG" id="aarg:Aargi30884_03250"/>
<name>A0A6N4TH58_9FIRM</name>
<proteinExistence type="predicted"/>
<evidence type="ECO:0000313" key="3">
    <source>
        <dbReference type="Proteomes" id="UP000464754"/>
    </source>
</evidence>
<evidence type="ECO:0000313" key="2">
    <source>
        <dbReference type="EMBL" id="BBK21422.1"/>
    </source>
</evidence>
<reference evidence="3" key="1">
    <citation type="submission" date="2019-05" db="EMBL/GenBank/DDBJ databases">
        <title>Complete genome sequencing of Absiella argi strain JCM 30884.</title>
        <authorList>
            <person name="Sakamoto M."/>
            <person name="Murakami T."/>
            <person name="Mori H."/>
        </authorList>
    </citation>
    <scope>NUCLEOTIDE SEQUENCE [LARGE SCALE GENOMIC DNA]</scope>
    <source>
        <strain evidence="3">JCM 30884</strain>
    </source>
</reference>
<gene>
    <name evidence="2" type="ORF">Aargi30884_03250</name>
</gene>
<keyword evidence="3" id="KW-1185">Reference proteome</keyword>
<feature type="transmembrane region" description="Helical" evidence="1">
    <location>
        <begin position="20"/>
        <end position="40"/>
    </location>
</feature>
<feature type="transmembrane region" description="Helical" evidence="1">
    <location>
        <begin position="46"/>
        <end position="64"/>
    </location>
</feature>
<evidence type="ECO:0000256" key="1">
    <source>
        <dbReference type="SAM" id="Phobius"/>
    </source>
</evidence>
<keyword evidence="1" id="KW-0472">Membrane</keyword>
<organism evidence="2 3">
    <name type="scientific">Amedibacterium intestinale</name>
    <dbReference type="NCBI Taxonomy" id="2583452"/>
    <lineage>
        <taxon>Bacteria</taxon>
        <taxon>Bacillati</taxon>
        <taxon>Bacillota</taxon>
        <taxon>Erysipelotrichia</taxon>
        <taxon>Erysipelotrichales</taxon>
        <taxon>Erysipelotrichaceae</taxon>
        <taxon>Amedibacterium</taxon>
    </lineage>
</organism>
<dbReference type="EMBL" id="AP019695">
    <property type="protein sequence ID" value="BBK21422.1"/>
    <property type="molecule type" value="Genomic_DNA"/>
</dbReference>
<dbReference type="AlphaFoldDB" id="A0A6N4TH58"/>
<dbReference type="RefSeq" id="WP_115714635.1">
    <property type="nucleotide sequence ID" value="NZ_AP019695.1"/>
</dbReference>
<protein>
    <submittedName>
        <fullName evidence="2">Uncharacterized protein</fullName>
    </submittedName>
</protein>
<accession>A0A6N4TH58</accession>
<keyword evidence="1" id="KW-1133">Transmembrane helix</keyword>